<dbReference type="EMBL" id="AP023356">
    <property type="protein sequence ID" value="BCJ40957.1"/>
    <property type="molecule type" value="Genomic_DNA"/>
</dbReference>
<dbReference type="Proteomes" id="UP000676967">
    <property type="component" value="Chromosome"/>
</dbReference>
<evidence type="ECO:0000313" key="3">
    <source>
        <dbReference type="EMBL" id="BCJ40957.1"/>
    </source>
</evidence>
<keyword evidence="4" id="KW-1185">Reference proteome</keyword>
<organism evidence="3 4">
    <name type="scientific">Actinoplanes ianthinogenes</name>
    <dbReference type="NCBI Taxonomy" id="122358"/>
    <lineage>
        <taxon>Bacteria</taxon>
        <taxon>Bacillati</taxon>
        <taxon>Actinomycetota</taxon>
        <taxon>Actinomycetes</taxon>
        <taxon>Micromonosporales</taxon>
        <taxon>Micromonosporaceae</taxon>
        <taxon>Actinoplanes</taxon>
    </lineage>
</organism>
<gene>
    <name evidence="3" type="ORF">Aiant_16140</name>
</gene>
<accession>A0ABM7LNV3</accession>
<keyword evidence="2" id="KW-0812">Transmembrane</keyword>
<evidence type="ECO:0000313" key="4">
    <source>
        <dbReference type="Proteomes" id="UP000676967"/>
    </source>
</evidence>
<keyword evidence="2" id="KW-1133">Transmembrane helix</keyword>
<evidence type="ECO:0000256" key="1">
    <source>
        <dbReference type="SAM" id="MobiDB-lite"/>
    </source>
</evidence>
<feature type="region of interest" description="Disordered" evidence="1">
    <location>
        <begin position="1"/>
        <end position="23"/>
    </location>
</feature>
<sequence length="464" mass="50050">MTERGIRAAQPEPVPSPSDPERSGPDRRWIVFVVIAVVAIAGVIAVVAGRSGGAAPAAVATTGTATTEAAAVRTQPTGDPADAALLMLQDQAAALLRGDEAGWLAPVDPAAADTVAYFRKRFRMLRGLHVSQFSYARGSKPYVRDGDPEFTDTIYSGFCFSMPNCPELMPADGIPLGAPRIREKFVFKRTGDRYLIGSVVADPDDRSREPMPWQSGDLVLAEGKRVTVAAAPAVAKRAKEALAVADKAASVADRFAAQFHNPQQRYRIFLADDKSWKRWFSSSSARDKAVIGVTVAINGVQSEIMVKTSGNGSRAELADTIQHEMGHVVSLGHVNDTGKKVTLDLSEEWLTEGIAEYIGRFPQRATASPRMPAVRQLVTGSGGPRSIEVSSLDWDDPKKTAAYYGFGHLAVDCLARKFGEPKMIAFVSVLARQGRSADEASERAFGKPFDQVDKTCMSWIRAQL</sequence>
<reference evidence="3 4" key="1">
    <citation type="submission" date="2020-08" db="EMBL/GenBank/DDBJ databases">
        <title>Whole genome shotgun sequence of Actinoplanes ianthinogenes NBRC 13996.</title>
        <authorList>
            <person name="Komaki H."/>
            <person name="Tamura T."/>
        </authorList>
    </citation>
    <scope>NUCLEOTIDE SEQUENCE [LARGE SCALE GENOMIC DNA]</scope>
    <source>
        <strain evidence="3 4">NBRC 13996</strain>
    </source>
</reference>
<keyword evidence="2" id="KW-0472">Membrane</keyword>
<evidence type="ECO:0000256" key="2">
    <source>
        <dbReference type="SAM" id="Phobius"/>
    </source>
</evidence>
<name>A0ABM7LNV3_9ACTN</name>
<proteinExistence type="predicted"/>
<dbReference type="RefSeq" id="WP_189332653.1">
    <property type="nucleotide sequence ID" value="NZ_AP023356.1"/>
</dbReference>
<feature type="transmembrane region" description="Helical" evidence="2">
    <location>
        <begin position="29"/>
        <end position="48"/>
    </location>
</feature>
<protein>
    <submittedName>
        <fullName evidence="3">Uncharacterized protein</fullName>
    </submittedName>
</protein>